<evidence type="ECO:0000313" key="3">
    <source>
        <dbReference type="Proteomes" id="UP001140949"/>
    </source>
</evidence>
<sequence length="191" mass="21724">MEYDSTPPPGAPPPLPHYNHPFCCYHQNPNPNPNLAYHLSQPPTNLDPSARFITRRRLRRTPTLPTEDVVCPTTPRGPHSASVLPLRRGLRRRRKSRRAAGWFLGELTGQYGSPPRWGTVLRSLQDLPMGLALWLLPQPYLHIGEPNLTRVAQRSAQRKPQRWYNQHIVRSARSIAPVKKTSTPTSKVRST</sequence>
<dbReference type="EMBL" id="JANAVB010000194">
    <property type="protein sequence ID" value="KAJ6854205.1"/>
    <property type="molecule type" value="Genomic_DNA"/>
</dbReference>
<dbReference type="Proteomes" id="UP001140949">
    <property type="component" value="Unassembled WGS sequence"/>
</dbReference>
<comment type="caution">
    <text evidence="2">The sequence shown here is derived from an EMBL/GenBank/DDBJ whole genome shotgun (WGS) entry which is preliminary data.</text>
</comment>
<evidence type="ECO:0000313" key="2">
    <source>
        <dbReference type="EMBL" id="KAJ6854205.1"/>
    </source>
</evidence>
<evidence type="ECO:0000256" key="1">
    <source>
        <dbReference type="SAM" id="MobiDB-lite"/>
    </source>
</evidence>
<dbReference type="AlphaFoldDB" id="A0AAX6IZ03"/>
<gene>
    <name evidence="2" type="ORF">M6B38_101870</name>
</gene>
<feature type="region of interest" description="Disordered" evidence="1">
    <location>
        <begin position="65"/>
        <end position="84"/>
    </location>
</feature>
<proteinExistence type="predicted"/>
<organism evidence="2 3">
    <name type="scientific">Iris pallida</name>
    <name type="common">Sweet iris</name>
    <dbReference type="NCBI Taxonomy" id="29817"/>
    <lineage>
        <taxon>Eukaryota</taxon>
        <taxon>Viridiplantae</taxon>
        <taxon>Streptophyta</taxon>
        <taxon>Embryophyta</taxon>
        <taxon>Tracheophyta</taxon>
        <taxon>Spermatophyta</taxon>
        <taxon>Magnoliopsida</taxon>
        <taxon>Liliopsida</taxon>
        <taxon>Asparagales</taxon>
        <taxon>Iridaceae</taxon>
        <taxon>Iridoideae</taxon>
        <taxon>Irideae</taxon>
        <taxon>Iris</taxon>
    </lineage>
</organism>
<reference evidence="2" key="1">
    <citation type="journal article" date="2023" name="GigaByte">
        <title>Genome assembly of the bearded iris, Iris pallida Lam.</title>
        <authorList>
            <person name="Bruccoleri R.E."/>
            <person name="Oakeley E.J."/>
            <person name="Faust A.M.E."/>
            <person name="Altorfer M."/>
            <person name="Dessus-Babus S."/>
            <person name="Burckhardt D."/>
            <person name="Oertli M."/>
            <person name="Naumann U."/>
            <person name="Petersen F."/>
            <person name="Wong J."/>
        </authorList>
    </citation>
    <scope>NUCLEOTIDE SEQUENCE</scope>
    <source>
        <strain evidence="2">GSM-AAB239-AS_SAM_17_03QT</strain>
    </source>
</reference>
<accession>A0AAX6IZ03</accession>
<name>A0AAX6IZ03_IRIPA</name>
<keyword evidence="3" id="KW-1185">Reference proteome</keyword>
<reference evidence="2" key="2">
    <citation type="submission" date="2023-04" db="EMBL/GenBank/DDBJ databases">
        <authorList>
            <person name="Bruccoleri R.E."/>
            <person name="Oakeley E.J."/>
            <person name="Faust A.-M."/>
            <person name="Dessus-Babus S."/>
            <person name="Altorfer M."/>
            <person name="Burckhardt D."/>
            <person name="Oertli M."/>
            <person name="Naumann U."/>
            <person name="Petersen F."/>
            <person name="Wong J."/>
        </authorList>
    </citation>
    <scope>NUCLEOTIDE SEQUENCE</scope>
    <source>
        <strain evidence="2">GSM-AAB239-AS_SAM_17_03QT</strain>
        <tissue evidence="2">Leaf</tissue>
    </source>
</reference>
<protein>
    <submittedName>
        <fullName evidence="2">Zinc finger RNA-binding protein</fullName>
    </submittedName>
</protein>